<dbReference type="Gene3D" id="3.40.50.2000">
    <property type="entry name" value="Glycogen Phosphorylase B"/>
    <property type="match status" value="1"/>
</dbReference>
<dbReference type="RefSeq" id="WP_032625431.1">
    <property type="nucleotide sequence ID" value="NZ_JPQU01000015.1"/>
</dbReference>
<keyword evidence="1" id="KW-0997">Cell inner membrane</keyword>
<dbReference type="SUPFAM" id="SSF53448">
    <property type="entry name" value="Nucleotide-diphospho-sugar transferases"/>
    <property type="match status" value="3"/>
</dbReference>
<dbReference type="InterPro" id="IPR001173">
    <property type="entry name" value="Glyco_trans_2-like"/>
</dbReference>
<dbReference type="Pfam" id="PF00535">
    <property type="entry name" value="Glycos_transf_2"/>
    <property type="match status" value="2"/>
</dbReference>
<evidence type="ECO:0000313" key="3">
    <source>
        <dbReference type="EMBL" id="KFE57816.1"/>
    </source>
</evidence>
<feature type="domain" description="Glycosyltransferase 2-like" evidence="2">
    <location>
        <begin position="8"/>
        <end position="178"/>
    </location>
</feature>
<dbReference type="EMBL" id="JPQU01000015">
    <property type="protein sequence ID" value="KFE57816.1"/>
    <property type="molecule type" value="Genomic_DNA"/>
</dbReference>
<dbReference type="CDD" id="cd00761">
    <property type="entry name" value="Glyco_tranf_GTA_type"/>
    <property type="match status" value="1"/>
</dbReference>
<dbReference type="PATRIC" id="fig|317.175.peg.378"/>
<accession>A0A085VQV3</accession>
<dbReference type="Proteomes" id="UP000028631">
    <property type="component" value="Unassembled WGS sequence"/>
</dbReference>
<dbReference type="OrthoDB" id="9179784at2"/>
<gene>
    <name evidence="3" type="ORF">IV01_01770</name>
</gene>
<sequence length="1192" mass="133850">MNSSPLVSIVIPALNPLFFRVALQSALDQTYENLEIIVCDDCATGEIKSIYDELLPSPVNCRYVANVQRLGLQRNFLRCLEEAQGEFIKFLCDDDWIAPSCINQQTITLQEYDDATLVIAKRHIVDMNDYVLPLRMANVGFSPYSAAYKGTDLLAMFEKAPRNLLGGFSGALMRRSDVLEYLPSLAQDGQGFVALLDFALFICLLRRGNLIELISIESTERMHPGRFTNQPGIYAKTSQEWGWIRSMLAARICESAPLAGWVRHKKRGVNVEDQEVEWEEFHLYAVMADRQGVLNSRVGTESESFLQLYAQWLACRQFSPQQKQLNKRRAASWTRRPRIVTVVIDVQNDAYLLDLTLQSIASQDYAVEAVVLLSNAVNGASIDVVQFPLEPNWARQLNDVLPTLENADWFYLLRAGDRLRSPALMILAERIVHMPQLVCVYSDEGALDEDESVESVFKPDFNLDLLRGYPYVGRALAFDRQSVLEIDGFNPEYRELSPHDALWRLVESKGPQGVEHIAEILVESSFSYADWLSLPDVIEQSEPVLSAHLQRIGIEHLIHHSQMQLLNEVQYLHAEQPLVSIIISTKDQLRALERCVDSLLSKTEYLNYEVLIVDKASESSEARDWLAAMGALGSDKLQVLAYEGSLNEAATFNYAARHARGDYLVFLSPNIIIHDPAWLNSLLNHAQRPEVGVVGGRILSAGGHILHAGMVLGMEGLAGKPFSNAPVNEQGYMHRLQLAQNWSAVSGNCMMVRKNIFDAAQGMDAGAFSQGLQDIDLCLRIGQSGYVVVWAPDATVVWLEPLASSATVNFPDRVEGEQQRFYERWLPVIAKDPAYNQNLKLDSDRSFNLDPGRISGWDPFCGRREPSILALAINTGAVGHYRVTQPFLELQAAGRVVGRSAFDAPSIVELQRQSPDVVVFQGCYSDVKIPSVRTVKAHSQAMRIFELDDYVVKVPAKNDHVRTMPRDIEANLRLGIGLCDRVVVSTYPLAQALKGMHSDIRVVPNMLATHLWSNLHSKRRTSSKPRVGWGGGTSHRGDLDVIAEVVRELADEVEWVLFGMCPDSLKPYIHEFHPGISLETYPAKLASLNLDLALAPLEFHIFNDCKSNLRLLEYGACGYPVICSDTEAYRGHLPCTRVYSNSTQEWLQAIRMHLSDPDASYRMGDELREAVLRDFMLRGENLQYWVNGWLLD</sequence>
<feature type="domain" description="Glycosyltransferase 2-like" evidence="2">
    <location>
        <begin position="580"/>
        <end position="757"/>
    </location>
</feature>
<keyword evidence="1" id="KW-0472">Membrane</keyword>
<dbReference type="Gene3D" id="3.90.550.10">
    <property type="entry name" value="Spore Coat Polysaccharide Biosynthesis Protein SpsA, Chain A"/>
    <property type="match status" value="3"/>
</dbReference>
<dbReference type="InterPro" id="IPR050834">
    <property type="entry name" value="Glycosyltransf_2"/>
</dbReference>
<dbReference type="InterPro" id="IPR029044">
    <property type="entry name" value="Nucleotide-diphossugar_trans"/>
</dbReference>
<evidence type="ECO:0000313" key="4">
    <source>
        <dbReference type="Proteomes" id="UP000028631"/>
    </source>
</evidence>
<keyword evidence="4" id="KW-1185">Reference proteome</keyword>
<keyword evidence="1" id="KW-1003">Cell membrane</keyword>
<organism evidence="3 4">
    <name type="scientific">Pseudomonas syringae</name>
    <dbReference type="NCBI Taxonomy" id="317"/>
    <lineage>
        <taxon>Bacteria</taxon>
        <taxon>Pseudomonadati</taxon>
        <taxon>Pseudomonadota</taxon>
        <taxon>Gammaproteobacteria</taxon>
        <taxon>Pseudomonadales</taxon>
        <taxon>Pseudomonadaceae</taxon>
        <taxon>Pseudomonas</taxon>
    </lineage>
</organism>
<proteinExistence type="predicted"/>
<protein>
    <submittedName>
        <fullName evidence="3">Glycosyl transferase family 2</fullName>
    </submittedName>
</protein>
<reference evidence="3 4" key="1">
    <citation type="submission" date="2014-07" db="EMBL/GenBank/DDBJ databases">
        <title>Draft Genome Sequences of Environmental Pseudomonas syringae strains.</title>
        <authorList>
            <person name="Baltrus D.A."/>
            <person name="Berge O."/>
            <person name="Morris C."/>
        </authorList>
    </citation>
    <scope>NUCLEOTIDE SEQUENCE [LARGE SCALE GENOMIC DNA]</scope>
    <source>
        <strain evidence="3 4">GAW0119</strain>
    </source>
</reference>
<comment type="caution">
    <text evidence="3">The sequence shown here is derived from an EMBL/GenBank/DDBJ whole genome shotgun (WGS) entry which is preliminary data.</text>
</comment>
<name>A0A085VQV3_PSESX</name>
<evidence type="ECO:0000256" key="1">
    <source>
        <dbReference type="ARBA" id="ARBA00022519"/>
    </source>
</evidence>
<dbReference type="SUPFAM" id="SSF53756">
    <property type="entry name" value="UDP-Glycosyltransferase/glycogen phosphorylase"/>
    <property type="match status" value="1"/>
</dbReference>
<dbReference type="PANTHER" id="PTHR43685">
    <property type="entry name" value="GLYCOSYLTRANSFERASE"/>
    <property type="match status" value="1"/>
</dbReference>
<evidence type="ECO:0000259" key="2">
    <source>
        <dbReference type="Pfam" id="PF00535"/>
    </source>
</evidence>
<dbReference type="GO" id="GO:0016740">
    <property type="term" value="F:transferase activity"/>
    <property type="evidence" value="ECO:0007669"/>
    <property type="project" value="UniProtKB-KW"/>
</dbReference>
<dbReference type="PANTHER" id="PTHR43685:SF2">
    <property type="entry name" value="GLYCOSYLTRANSFERASE 2-LIKE DOMAIN-CONTAINING PROTEIN"/>
    <property type="match status" value="1"/>
</dbReference>
<keyword evidence="3" id="KW-0808">Transferase</keyword>
<dbReference type="AlphaFoldDB" id="A0A085VQV3"/>